<reference evidence="9 10" key="1">
    <citation type="submission" date="2016-03" db="EMBL/GenBank/DDBJ databases">
        <authorList>
            <person name="Ploux O."/>
        </authorList>
    </citation>
    <scope>NUCLEOTIDE SEQUENCE [LARGE SCALE GENOMIC DNA]</scope>
    <source>
        <strain evidence="9 10">UAMH 11012</strain>
    </source>
</reference>
<dbReference type="PANTHER" id="PTHR46010:SF1">
    <property type="entry name" value="PROTEIN IWS1 HOMOLOG"/>
    <property type="match status" value="1"/>
</dbReference>
<dbReference type="Proteomes" id="UP000184330">
    <property type="component" value="Unassembled WGS sequence"/>
</dbReference>
<dbReference type="PROSITE" id="PS51319">
    <property type="entry name" value="TFIIS_N"/>
    <property type="match status" value="1"/>
</dbReference>
<feature type="compositionally biased region" description="Basic residues" evidence="7">
    <location>
        <begin position="445"/>
        <end position="454"/>
    </location>
</feature>
<evidence type="ECO:0000256" key="3">
    <source>
        <dbReference type="ARBA" id="ARBA00023242"/>
    </source>
</evidence>
<dbReference type="OrthoDB" id="21124at2759"/>
<keyword evidence="10" id="KW-1185">Reference proteome</keyword>
<evidence type="ECO:0000256" key="7">
    <source>
        <dbReference type="SAM" id="MobiDB-lite"/>
    </source>
</evidence>
<keyword evidence="2" id="KW-0804">Transcription</keyword>
<evidence type="ECO:0000313" key="10">
    <source>
        <dbReference type="Proteomes" id="UP000184330"/>
    </source>
</evidence>
<feature type="region of interest" description="Disordered" evidence="7">
    <location>
        <begin position="1"/>
        <end position="175"/>
    </location>
</feature>
<comment type="subcellular location">
    <subcellularLocation>
        <location evidence="6">Nucleus</location>
    </subcellularLocation>
</comment>
<proteinExistence type="inferred from homology"/>
<name>A0A1L7XY71_9HELO</name>
<comment type="similarity">
    <text evidence="5">Belongs to the IWS1 family.</text>
</comment>
<dbReference type="AlphaFoldDB" id="A0A1L7XY71"/>
<dbReference type="STRING" id="576137.A0A1L7XY71"/>
<dbReference type="FunFam" id="1.20.930.10:FF:000003">
    <property type="entry name" value="Putative Transcription factor IWS1"/>
    <property type="match status" value="1"/>
</dbReference>
<dbReference type="EMBL" id="FJOG01000084">
    <property type="protein sequence ID" value="CZR69916.1"/>
    <property type="molecule type" value="Genomic_DNA"/>
</dbReference>
<dbReference type="InterPro" id="IPR017923">
    <property type="entry name" value="TFIIS_N"/>
</dbReference>
<dbReference type="PANTHER" id="PTHR46010">
    <property type="entry name" value="PROTEIN IWS1 HOMOLOG"/>
    <property type="match status" value="1"/>
</dbReference>
<gene>
    <name evidence="9" type="ORF">PAC_19816</name>
</gene>
<evidence type="ECO:0000256" key="2">
    <source>
        <dbReference type="ARBA" id="ARBA00023163"/>
    </source>
</evidence>
<keyword evidence="3 6" id="KW-0539">Nucleus</keyword>
<evidence type="ECO:0000256" key="1">
    <source>
        <dbReference type="ARBA" id="ARBA00023015"/>
    </source>
</evidence>
<dbReference type="GO" id="GO:0003746">
    <property type="term" value="F:translation elongation factor activity"/>
    <property type="evidence" value="ECO:0007669"/>
    <property type="project" value="UniProtKB-KW"/>
</dbReference>
<dbReference type="Pfam" id="PF08711">
    <property type="entry name" value="Med26"/>
    <property type="match status" value="1"/>
</dbReference>
<feature type="compositionally biased region" description="Basic and acidic residues" evidence="7">
    <location>
        <begin position="102"/>
        <end position="113"/>
    </location>
</feature>
<feature type="compositionally biased region" description="Polar residues" evidence="7">
    <location>
        <begin position="372"/>
        <end position="383"/>
    </location>
</feature>
<comment type="function">
    <text evidence="4">Transcription factor involved in RNA polymerase II transcription regulation. May function in both SPT15/TBP post-recruitment and recruitment steps of transcription.</text>
</comment>
<keyword evidence="1" id="KW-0805">Transcription regulation</keyword>
<protein>
    <submittedName>
        <fullName evidence="9">Probable SPN1 Protein is Spt6-interacting putative elongation factor</fullName>
    </submittedName>
</protein>
<feature type="compositionally biased region" description="Acidic residues" evidence="7">
    <location>
        <begin position="40"/>
        <end position="70"/>
    </location>
</feature>
<accession>A0A1L7XY71</accession>
<keyword evidence="9" id="KW-0648">Protein biosynthesis</keyword>
<organism evidence="9 10">
    <name type="scientific">Phialocephala subalpina</name>
    <dbReference type="NCBI Taxonomy" id="576137"/>
    <lineage>
        <taxon>Eukaryota</taxon>
        <taxon>Fungi</taxon>
        <taxon>Dikarya</taxon>
        <taxon>Ascomycota</taxon>
        <taxon>Pezizomycotina</taxon>
        <taxon>Leotiomycetes</taxon>
        <taxon>Helotiales</taxon>
        <taxon>Mollisiaceae</taxon>
        <taxon>Phialocephala</taxon>
        <taxon>Phialocephala fortinii species complex</taxon>
    </lineage>
</organism>
<evidence type="ECO:0000256" key="5">
    <source>
        <dbReference type="ARBA" id="ARBA00037992"/>
    </source>
</evidence>
<dbReference type="InterPro" id="IPR035441">
    <property type="entry name" value="TFIIS/LEDGF_dom_sf"/>
</dbReference>
<dbReference type="Gene3D" id="1.20.930.10">
    <property type="entry name" value="Conserved domain common to transcription factors TFIIS, elongin A, CRSP70"/>
    <property type="match status" value="1"/>
</dbReference>
<dbReference type="SUPFAM" id="SSF47676">
    <property type="entry name" value="Conserved domain common to transcription factors TFIIS, elongin A, CRSP70"/>
    <property type="match status" value="1"/>
</dbReference>
<dbReference type="GO" id="GO:0016973">
    <property type="term" value="P:poly(A)+ mRNA export from nucleus"/>
    <property type="evidence" value="ECO:0007669"/>
    <property type="project" value="TreeGrafter"/>
</dbReference>
<feature type="compositionally biased region" description="Basic and acidic residues" evidence="7">
    <location>
        <begin position="16"/>
        <end position="30"/>
    </location>
</feature>
<feature type="compositionally biased region" description="Basic and acidic residues" evidence="7">
    <location>
        <begin position="143"/>
        <end position="164"/>
    </location>
</feature>
<evidence type="ECO:0000259" key="8">
    <source>
        <dbReference type="PROSITE" id="PS51319"/>
    </source>
</evidence>
<feature type="compositionally biased region" description="Basic and acidic residues" evidence="7">
    <location>
        <begin position="384"/>
        <end position="394"/>
    </location>
</feature>
<feature type="region of interest" description="Disordered" evidence="7">
    <location>
        <begin position="366"/>
        <end position="454"/>
    </location>
</feature>
<keyword evidence="9" id="KW-0251">Elongation factor</keyword>
<evidence type="ECO:0000256" key="6">
    <source>
        <dbReference type="PROSITE-ProRule" id="PRU00649"/>
    </source>
</evidence>
<dbReference type="InterPro" id="IPR051037">
    <property type="entry name" value="RNAPII_TF_IWS1"/>
</dbReference>
<evidence type="ECO:0000256" key="4">
    <source>
        <dbReference type="ARBA" id="ARBA00037349"/>
    </source>
</evidence>
<dbReference type="GO" id="GO:0005634">
    <property type="term" value="C:nucleus"/>
    <property type="evidence" value="ECO:0007669"/>
    <property type="project" value="UniProtKB-SubCell"/>
</dbReference>
<evidence type="ECO:0000313" key="9">
    <source>
        <dbReference type="EMBL" id="CZR69916.1"/>
    </source>
</evidence>
<feature type="domain" description="TFIIS N-terminal" evidence="8">
    <location>
        <begin position="266"/>
        <end position="343"/>
    </location>
</feature>
<sequence length="454" mass="51370">MSDSDRASPLPGNGHDAGDSDRPVSEERDTPPAPAANPDLDMDDEDNDKEDDVSDNESELSEVDEAEFAEFDPTTVALEDRPQIGIDEDVARTLKAGKRKRAEKDGKPKEGKRDKKKRARRDDDEDPDGEVLDGKRVKKSKSSRSDGERRDRDKVRERKEKTPENEENMTPEERRRRALDRAMDAALKNPNKRRRKKDEVDLEEAFDDEIAALKIRMEQACEADNTAREQGQPAIHKLKMLPEVVALLNRNTVQHSIVDPDTNFLQSVKFFLEPLNDGSLPAYNIQRDLFAALTKLPIEKEALLSSGIGKVVLYYTKSKKPEIGIKRIAERLLGEWSRPILKRSDDYKKRRVTTKEFDHQAAQLAIRPGAVPSSQNQSSQREPMSQRDIERERFLAQPIRSNRARMETANTSYTVAPKSTFDPSKGLDPAMRPIGAGGMEAFRKMTAKQGKKRS</sequence>